<name>A0ABP1PZW4_9HEXA</name>
<organism evidence="2 3">
    <name type="scientific">Orchesella dallaii</name>
    <dbReference type="NCBI Taxonomy" id="48710"/>
    <lineage>
        <taxon>Eukaryota</taxon>
        <taxon>Metazoa</taxon>
        <taxon>Ecdysozoa</taxon>
        <taxon>Arthropoda</taxon>
        <taxon>Hexapoda</taxon>
        <taxon>Collembola</taxon>
        <taxon>Entomobryomorpha</taxon>
        <taxon>Entomobryoidea</taxon>
        <taxon>Orchesellidae</taxon>
        <taxon>Orchesellinae</taxon>
        <taxon>Orchesella</taxon>
    </lineage>
</organism>
<evidence type="ECO:0008006" key="4">
    <source>
        <dbReference type="Google" id="ProtNLM"/>
    </source>
</evidence>
<keyword evidence="1" id="KW-0472">Membrane</keyword>
<feature type="transmembrane region" description="Helical" evidence="1">
    <location>
        <begin position="94"/>
        <end position="116"/>
    </location>
</feature>
<sequence>MALDIFLCPCMSLQQGVKILAIIDAVLSTLGVVLYTLALIVLLADSEDLDLPTDEKTVGVFIIALAIFIAILQILLAFRLYYGGVNRDSRNCRIWLIISVVIITVIGICFIVNVSTRRFDEYYGAGSVIGLVYKIYEMLVVSSFIKQLGTEMTIGAY</sequence>
<dbReference type="EMBL" id="CAXLJM020000017">
    <property type="protein sequence ID" value="CAL8083831.1"/>
    <property type="molecule type" value="Genomic_DNA"/>
</dbReference>
<gene>
    <name evidence="2" type="ORF">ODALV1_LOCUS5610</name>
</gene>
<evidence type="ECO:0000313" key="2">
    <source>
        <dbReference type="EMBL" id="CAL8083831.1"/>
    </source>
</evidence>
<keyword evidence="1" id="KW-1133">Transmembrane helix</keyword>
<comment type="caution">
    <text evidence="2">The sequence shown here is derived from an EMBL/GenBank/DDBJ whole genome shotgun (WGS) entry which is preliminary data.</text>
</comment>
<dbReference type="Proteomes" id="UP001642540">
    <property type="component" value="Unassembled WGS sequence"/>
</dbReference>
<protein>
    <recommendedName>
        <fullName evidence="4">Transmembrane protein</fullName>
    </recommendedName>
</protein>
<keyword evidence="3" id="KW-1185">Reference proteome</keyword>
<feature type="transmembrane region" description="Helical" evidence="1">
    <location>
        <begin position="122"/>
        <end position="145"/>
    </location>
</feature>
<proteinExistence type="predicted"/>
<evidence type="ECO:0000313" key="3">
    <source>
        <dbReference type="Proteomes" id="UP001642540"/>
    </source>
</evidence>
<accession>A0ABP1PZW4</accession>
<keyword evidence="1" id="KW-0812">Transmembrane</keyword>
<reference evidence="2 3" key="1">
    <citation type="submission" date="2024-08" db="EMBL/GenBank/DDBJ databases">
        <authorList>
            <person name="Cucini C."/>
            <person name="Frati F."/>
        </authorList>
    </citation>
    <scope>NUCLEOTIDE SEQUENCE [LARGE SCALE GENOMIC DNA]</scope>
</reference>
<feature type="transmembrane region" description="Helical" evidence="1">
    <location>
        <begin position="21"/>
        <end position="43"/>
    </location>
</feature>
<evidence type="ECO:0000256" key="1">
    <source>
        <dbReference type="SAM" id="Phobius"/>
    </source>
</evidence>
<feature type="transmembrane region" description="Helical" evidence="1">
    <location>
        <begin position="58"/>
        <end position="82"/>
    </location>
</feature>